<keyword evidence="5" id="KW-0313">Glucose metabolism</keyword>
<dbReference type="EMBL" id="UFQS01000665">
    <property type="protein sequence ID" value="SSX05960.1"/>
    <property type="molecule type" value="Genomic_DNA"/>
</dbReference>
<evidence type="ECO:0000256" key="2">
    <source>
        <dbReference type="ARBA" id="ARBA00004496"/>
    </source>
</evidence>
<dbReference type="InterPro" id="IPR036900">
    <property type="entry name" value="A-D-PHexomutase_C_sf"/>
</dbReference>
<dbReference type="GO" id="GO:0006166">
    <property type="term" value="P:purine ribonucleoside salvage"/>
    <property type="evidence" value="ECO:0007669"/>
    <property type="project" value="TreeGrafter"/>
</dbReference>
<keyword evidence="8" id="KW-0460">Magnesium</keyword>
<comment type="similarity">
    <text evidence="3">Belongs to the phosphohexose mutase family.</text>
</comment>
<dbReference type="EMBL" id="UFQT01000665">
    <property type="protein sequence ID" value="SSX26319.1"/>
    <property type="molecule type" value="Genomic_DNA"/>
</dbReference>
<evidence type="ECO:0000256" key="6">
    <source>
        <dbReference type="ARBA" id="ARBA00022553"/>
    </source>
</evidence>
<evidence type="ECO:0000256" key="9">
    <source>
        <dbReference type="ARBA" id="ARBA00023235"/>
    </source>
</evidence>
<reference evidence="15" key="2">
    <citation type="submission" date="2018-07" db="EMBL/GenBank/DDBJ databases">
        <authorList>
            <person name="Quirk P.G."/>
            <person name="Krulwich T.A."/>
        </authorList>
    </citation>
    <scope>NUCLEOTIDE SEQUENCE</scope>
</reference>
<reference evidence="14" key="1">
    <citation type="submission" date="2018-04" db="EMBL/GenBank/DDBJ databases">
        <authorList>
            <person name="Go L.Y."/>
            <person name="Mitchell J.A."/>
        </authorList>
    </citation>
    <scope>NUCLEOTIDE SEQUENCE</scope>
    <source>
        <tissue evidence="14">Whole organism</tissue>
    </source>
</reference>
<evidence type="ECO:0000313" key="14">
    <source>
        <dbReference type="EMBL" id="SSX05960.1"/>
    </source>
</evidence>
<comment type="cofactor">
    <cofactor evidence="1">
        <name>Mg(2+)</name>
        <dbReference type="ChEBI" id="CHEBI:18420"/>
    </cofactor>
</comment>
<dbReference type="InterPro" id="IPR005844">
    <property type="entry name" value="A-D-PHexomutase_a/b/a-I"/>
</dbReference>
<organism evidence="14">
    <name type="scientific">Culicoides sonorensis</name>
    <name type="common">Biting midge</name>
    <dbReference type="NCBI Taxonomy" id="179676"/>
    <lineage>
        <taxon>Eukaryota</taxon>
        <taxon>Metazoa</taxon>
        <taxon>Ecdysozoa</taxon>
        <taxon>Arthropoda</taxon>
        <taxon>Hexapoda</taxon>
        <taxon>Insecta</taxon>
        <taxon>Pterygota</taxon>
        <taxon>Neoptera</taxon>
        <taxon>Endopterygota</taxon>
        <taxon>Diptera</taxon>
        <taxon>Nematocera</taxon>
        <taxon>Chironomoidea</taxon>
        <taxon>Ceratopogonidae</taxon>
        <taxon>Ceratopogoninae</taxon>
        <taxon>Culicoides</taxon>
        <taxon>Monoculicoides</taxon>
    </lineage>
</organism>
<dbReference type="CDD" id="cd05799">
    <property type="entry name" value="PGM2"/>
    <property type="match status" value="1"/>
</dbReference>
<feature type="domain" description="Alpha-D-phosphohexomutase alpha/beta/alpha" evidence="13">
    <location>
        <begin position="339"/>
        <end position="467"/>
    </location>
</feature>
<evidence type="ECO:0000256" key="7">
    <source>
        <dbReference type="ARBA" id="ARBA00022723"/>
    </source>
</evidence>
<evidence type="ECO:0000256" key="3">
    <source>
        <dbReference type="ARBA" id="ARBA00010231"/>
    </source>
</evidence>
<dbReference type="InterPro" id="IPR016066">
    <property type="entry name" value="A-D-PHexomutase_CS"/>
</dbReference>
<dbReference type="FunFam" id="3.40.120.10:FF:000017">
    <property type="entry name" value="glucose 1,6-bisphosphate synthase"/>
    <property type="match status" value="1"/>
</dbReference>
<evidence type="ECO:0000256" key="1">
    <source>
        <dbReference type="ARBA" id="ARBA00001946"/>
    </source>
</evidence>
<evidence type="ECO:0000259" key="12">
    <source>
        <dbReference type="Pfam" id="PF02879"/>
    </source>
</evidence>
<protein>
    <submittedName>
        <fullName evidence="14">CSON013293 protein</fullName>
    </submittedName>
</protein>
<evidence type="ECO:0000313" key="15">
    <source>
        <dbReference type="EMBL" id="SSX26319.1"/>
    </source>
</evidence>
<dbReference type="FunFam" id="3.40.120.10:FF:000035">
    <property type="entry name" value="Pgm3p"/>
    <property type="match status" value="1"/>
</dbReference>
<accession>A0A336KYE3</accession>
<keyword evidence="4" id="KW-0963">Cytoplasm</keyword>
<dbReference type="GO" id="GO:0005737">
    <property type="term" value="C:cytoplasm"/>
    <property type="evidence" value="ECO:0007669"/>
    <property type="project" value="UniProtKB-SubCell"/>
</dbReference>
<gene>
    <name evidence="14" type="primary">CSON013293</name>
</gene>
<feature type="domain" description="Alpha-D-phosphohexomutase alpha/beta/alpha" evidence="12">
    <location>
        <begin position="234"/>
        <end position="327"/>
    </location>
</feature>
<dbReference type="InterPro" id="IPR016055">
    <property type="entry name" value="A-D-PHexomutase_a/b/a-I/II/III"/>
</dbReference>
<evidence type="ECO:0000259" key="11">
    <source>
        <dbReference type="Pfam" id="PF02878"/>
    </source>
</evidence>
<dbReference type="VEuPathDB" id="VectorBase:CSON013293"/>
<keyword evidence="9" id="KW-0413">Isomerase</keyword>
<dbReference type="GO" id="GO:0008973">
    <property type="term" value="F:phosphopentomutase activity"/>
    <property type="evidence" value="ECO:0007669"/>
    <property type="project" value="TreeGrafter"/>
</dbReference>
<evidence type="ECO:0000256" key="4">
    <source>
        <dbReference type="ARBA" id="ARBA00022490"/>
    </source>
</evidence>
<evidence type="ECO:0000259" key="13">
    <source>
        <dbReference type="Pfam" id="PF02880"/>
    </source>
</evidence>
<dbReference type="Pfam" id="PF02878">
    <property type="entry name" value="PGM_PMM_I"/>
    <property type="match status" value="1"/>
</dbReference>
<evidence type="ECO:0000256" key="8">
    <source>
        <dbReference type="ARBA" id="ARBA00022842"/>
    </source>
</evidence>
<dbReference type="Pfam" id="PF02879">
    <property type="entry name" value="PGM_PMM_II"/>
    <property type="match status" value="1"/>
</dbReference>
<dbReference type="PANTHER" id="PTHR45745">
    <property type="entry name" value="PHOSPHOMANNOMUTASE 45A"/>
    <property type="match status" value="1"/>
</dbReference>
<dbReference type="Gene3D" id="3.40.120.10">
    <property type="entry name" value="Alpha-D-Glucose-1,6-Bisphosphate, subunit A, domain 3"/>
    <property type="match status" value="3"/>
</dbReference>
<name>A0A336KYE3_CULSO</name>
<dbReference type="GO" id="GO:0006006">
    <property type="term" value="P:glucose metabolic process"/>
    <property type="evidence" value="ECO:0007669"/>
    <property type="project" value="UniProtKB-KW"/>
</dbReference>
<dbReference type="InterPro" id="IPR005845">
    <property type="entry name" value="A-D-PHexomutase_a/b/a-II"/>
</dbReference>
<dbReference type="OMA" id="HGTSNKP"/>
<dbReference type="Pfam" id="PF02880">
    <property type="entry name" value="PGM_PMM_III"/>
    <property type="match status" value="1"/>
</dbReference>
<dbReference type="SUPFAM" id="SSF55957">
    <property type="entry name" value="Phosphoglucomutase, C-terminal domain"/>
    <property type="match status" value="1"/>
</dbReference>
<dbReference type="PRINTS" id="PR00509">
    <property type="entry name" value="PGMPMM"/>
</dbReference>
<proteinExistence type="inferred from homology"/>
<evidence type="ECO:0000256" key="10">
    <source>
        <dbReference type="ARBA" id="ARBA00023277"/>
    </source>
</evidence>
<sequence>MTCNIKSGSDDLDQKIQEWMTWDKNEKTLKEIQDLVNEKSWNELRSRLMTRLSFGTAGLRGKMQAGFNGMNDLVIVQTAQGLMKCLLEKFPAKEVSDKGIVIGYDGRHNSKRFAELSAAIFLNGKIPVYLFNTTVPTPFVPFCVLEKSCIAGIMVTASHNPKEDNGYKVYWNNGAQIMSPHDKDIQKSILANLSPMESSWDLSILSSPLNKNPYDEILKSYCLKLSLNVPQSFLDINSKSNLKFVYTAMHGVGYPYIVEAFKTAQLTPVLPVVEQRDPDPEFPTVKFPNPEEGKSCLNLSIALGNKNNCSIILANDPDADRLACAEKDPNTGDWRVFTGNELGALLGWWAIQNYKELNPDKDLNDCYLLNSTVSSKILKAIARVEGCQFEETLTGFKYMGNRSIELINEGKTVLFAFEEAIGFMFSSTVLDKDGVSAAAHLATMSCYLKEKFNRNLSQQLEEIYKQYGFHCTKTSYFFCYDPHLTFKIFQRIRNINDDGKYPQAVSNGKYKITEILDVTTRKHIKFSSDITSTPKIYGVDLSPNTTPIEPTVTSSQMLIFSFENGVVITLRTSGTEPKIKYYAEMCAKPGESDFEALKATLQDVINCVCEEFLQPTQNNLKPKSD</sequence>
<dbReference type="InterPro" id="IPR005846">
    <property type="entry name" value="A-D-PHexomutase_a/b/a-III"/>
</dbReference>
<dbReference type="PANTHER" id="PTHR45745:SF1">
    <property type="entry name" value="PHOSPHOGLUCOMUTASE 2B-RELATED"/>
    <property type="match status" value="1"/>
</dbReference>
<comment type="subcellular location">
    <subcellularLocation>
        <location evidence="2">Cytoplasm</location>
    </subcellularLocation>
</comment>
<dbReference type="InterPro" id="IPR005841">
    <property type="entry name" value="Alpha-D-phosphohexomutase_SF"/>
</dbReference>
<evidence type="ECO:0000256" key="5">
    <source>
        <dbReference type="ARBA" id="ARBA00022526"/>
    </source>
</evidence>
<keyword evidence="6" id="KW-0597">Phosphoprotein</keyword>
<dbReference type="GO" id="GO:0000287">
    <property type="term" value="F:magnesium ion binding"/>
    <property type="evidence" value="ECO:0007669"/>
    <property type="project" value="InterPro"/>
</dbReference>
<keyword evidence="10" id="KW-0119">Carbohydrate metabolism</keyword>
<dbReference type="SUPFAM" id="SSF53738">
    <property type="entry name" value="Phosphoglucomutase, first 3 domains"/>
    <property type="match status" value="3"/>
</dbReference>
<dbReference type="PROSITE" id="PS00710">
    <property type="entry name" value="PGM_PMM"/>
    <property type="match status" value="1"/>
</dbReference>
<feature type="domain" description="Alpha-D-phosphohexomutase alpha/beta/alpha" evidence="11">
    <location>
        <begin position="52"/>
        <end position="191"/>
    </location>
</feature>
<dbReference type="GO" id="GO:0005634">
    <property type="term" value="C:nucleus"/>
    <property type="evidence" value="ECO:0007669"/>
    <property type="project" value="TreeGrafter"/>
</dbReference>
<keyword evidence="7" id="KW-0479">Metal-binding</keyword>
<dbReference type="AlphaFoldDB" id="A0A336KYE3"/>